<dbReference type="PROSITE" id="PS00107">
    <property type="entry name" value="PROTEIN_KINASE_ATP"/>
    <property type="match status" value="1"/>
</dbReference>
<name>A0AAN9GHE6_9CAEN</name>
<dbReference type="PANTHER" id="PTHR24347">
    <property type="entry name" value="SERINE/THREONINE-PROTEIN KINASE"/>
    <property type="match status" value="1"/>
</dbReference>
<evidence type="ECO:0000256" key="4">
    <source>
        <dbReference type="ARBA" id="ARBA00022741"/>
    </source>
</evidence>
<dbReference type="InterPro" id="IPR008271">
    <property type="entry name" value="Ser/Thr_kinase_AS"/>
</dbReference>
<evidence type="ECO:0000256" key="3">
    <source>
        <dbReference type="ARBA" id="ARBA00022679"/>
    </source>
</evidence>
<dbReference type="AlphaFoldDB" id="A0AAN9GHE6"/>
<dbReference type="FunFam" id="1.10.510.10:FF:000571">
    <property type="entry name" value="Maternal embryonic leucine zipper kinase"/>
    <property type="match status" value="1"/>
</dbReference>
<sequence>MNKSSSTACNPRKSSAEKVIAHTRIGNDGMIKDNYDVGNKIGQGNFGKVYEATHRSTGVKWAIKSINKEKAGSSAIKLVEREVAILKSVNHPHVIHLNEVIESPKRMYLVMEMCLGGELADVLKEHKWFCEADTKTIIQRLAGAISYLHKHGIVHRDLKLENILMGQNPDNVDDRLHVKVTDFGLSVVKGGVTPDNMLEDFCGTPIYMAPEILDNKAYSQQCDVWALGIIMYTLLCGYPPFRAKEEAALYDLIREANVEFTDEVWSRVSDQCKKCMQGMLKVDPAHRMSAAEVLNHPWITGLERDKNEPTNVLEMMKMWKDELKQDNAIADSVDSSSTDLPQLASPAMAHSQGSAVDKSASFNREKSGSRHHVTRAREVKRNSLSPPGPSTSLKAGGGRKSQGLAVPKSYVRPTTPTTHSKTSTGNGLANSSSKTSIVSSTPKTKKK</sequence>
<accession>A0AAN9GHE6</accession>
<evidence type="ECO:0000256" key="8">
    <source>
        <dbReference type="ARBA" id="ARBA00048679"/>
    </source>
</evidence>
<gene>
    <name evidence="13" type="ORF">V1264_014900</name>
</gene>
<keyword evidence="3" id="KW-0808">Transferase</keyword>
<dbReference type="EMBL" id="JBAMIC010000004">
    <property type="protein sequence ID" value="KAK7106865.1"/>
    <property type="molecule type" value="Genomic_DNA"/>
</dbReference>
<evidence type="ECO:0000313" key="13">
    <source>
        <dbReference type="EMBL" id="KAK7106865.1"/>
    </source>
</evidence>
<feature type="region of interest" description="Disordered" evidence="11">
    <location>
        <begin position="331"/>
        <end position="447"/>
    </location>
</feature>
<dbReference type="EC" id="2.7.11.1" evidence="1"/>
<dbReference type="PROSITE" id="PS00108">
    <property type="entry name" value="PROTEIN_KINASE_ST"/>
    <property type="match status" value="1"/>
</dbReference>
<evidence type="ECO:0000256" key="2">
    <source>
        <dbReference type="ARBA" id="ARBA00022527"/>
    </source>
</evidence>
<keyword evidence="2 10" id="KW-0723">Serine/threonine-protein kinase</keyword>
<feature type="compositionally biased region" description="Low complexity" evidence="11">
    <location>
        <begin position="413"/>
        <end position="424"/>
    </location>
</feature>
<dbReference type="InterPro" id="IPR017441">
    <property type="entry name" value="Protein_kinase_ATP_BS"/>
</dbReference>
<dbReference type="PROSITE" id="PS50011">
    <property type="entry name" value="PROTEIN_KINASE_DOM"/>
    <property type="match status" value="1"/>
</dbReference>
<dbReference type="GO" id="GO:0005524">
    <property type="term" value="F:ATP binding"/>
    <property type="evidence" value="ECO:0007669"/>
    <property type="project" value="UniProtKB-UniRule"/>
</dbReference>
<feature type="binding site" evidence="9">
    <location>
        <position position="64"/>
    </location>
    <ligand>
        <name>ATP</name>
        <dbReference type="ChEBI" id="CHEBI:30616"/>
    </ligand>
</feature>
<evidence type="ECO:0000256" key="11">
    <source>
        <dbReference type="SAM" id="MobiDB-lite"/>
    </source>
</evidence>
<proteinExistence type="inferred from homology"/>
<evidence type="ECO:0000256" key="5">
    <source>
        <dbReference type="ARBA" id="ARBA00022777"/>
    </source>
</evidence>
<keyword evidence="4 9" id="KW-0547">Nucleotide-binding</keyword>
<dbReference type="SUPFAM" id="SSF56112">
    <property type="entry name" value="Protein kinase-like (PK-like)"/>
    <property type="match status" value="1"/>
</dbReference>
<evidence type="ECO:0000256" key="7">
    <source>
        <dbReference type="ARBA" id="ARBA00047899"/>
    </source>
</evidence>
<organism evidence="13 14">
    <name type="scientific">Littorina saxatilis</name>
    <dbReference type="NCBI Taxonomy" id="31220"/>
    <lineage>
        <taxon>Eukaryota</taxon>
        <taxon>Metazoa</taxon>
        <taxon>Spiralia</taxon>
        <taxon>Lophotrochozoa</taxon>
        <taxon>Mollusca</taxon>
        <taxon>Gastropoda</taxon>
        <taxon>Caenogastropoda</taxon>
        <taxon>Littorinimorpha</taxon>
        <taxon>Littorinoidea</taxon>
        <taxon>Littorinidae</taxon>
        <taxon>Littorina</taxon>
    </lineage>
</organism>
<dbReference type="InterPro" id="IPR000719">
    <property type="entry name" value="Prot_kinase_dom"/>
</dbReference>
<feature type="compositionally biased region" description="Polar residues" evidence="11">
    <location>
        <begin position="382"/>
        <end position="393"/>
    </location>
</feature>
<feature type="domain" description="Protein kinase" evidence="12">
    <location>
        <begin position="35"/>
        <end position="299"/>
    </location>
</feature>
<reference evidence="13 14" key="1">
    <citation type="submission" date="2024-02" db="EMBL/GenBank/DDBJ databases">
        <title>Chromosome-scale genome assembly of the rough periwinkle Littorina saxatilis.</title>
        <authorList>
            <person name="De Jode A."/>
            <person name="Faria R."/>
            <person name="Formenti G."/>
            <person name="Sims Y."/>
            <person name="Smith T.P."/>
            <person name="Tracey A."/>
            <person name="Wood J.M.D."/>
            <person name="Zagrodzka Z.B."/>
            <person name="Johannesson K."/>
            <person name="Butlin R.K."/>
            <person name="Leder E.H."/>
        </authorList>
    </citation>
    <scope>NUCLEOTIDE SEQUENCE [LARGE SCALE GENOMIC DNA]</scope>
    <source>
        <strain evidence="13">Snail1</strain>
        <tissue evidence="13">Muscle</tissue>
    </source>
</reference>
<keyword evidence="14" id="KW-1185">Reference proteome</keyword>
<evidence type="ECO:0000256" key="10">
    <source>
        <dbReference type="RuleBase" id="RU000304"/>
    </source>
</evidence>
<comment type="catalytic activity">
    <reaction evidence="8">
        <text>L-seryl-[protein] + ATP = O-phospho-L-seryl-[protein] + ADP + H(+)</text>
        <dbReference type="Rhea" id="RHEA:17989"/>
        <dbReference type="Rhea" id="RHEA-COMP:9863"/>
        <dbReference type="Rhea" id="RHEA-COMP:11604"/>
        <dbReference type="ChEBI" id="CHEBI:15378"/>
        <dbReference type="ChEBI" id="CHEBI:29999"/>
        <dbReference type="ChEBI" id="CHEBI:30616"/>
        <dbReference type="ChEBI" id="CHEBI:83421"/>
        <dbReference type="ChEBI" id="CHEBI:456216"/>
        <dbReference type="EC" id="2.7.11.1"/>
    </reaction>
</comment>
<dbReference type="SMART" id="SM00220">
    <property type="entry name" value="S_TKc"/>
    <property type="match status" value="1"/>
</dbReference>
<dbReference type="Pfam" id="PF00069">
    <property type="entry name" value="Pkinase"/>
    <property type="match status" value="1"/>
</dbReference>
<dbReference type="FunFam" id="3.30.200.20:FF:000003">
    <property type="entry name" value="Non-specific serine/threonine protein kinase"/>
    <property type="match status" value="1"/>
</dbReference>
<keyword evidence="5" id="KW-0418">Kinase</keyword>
<keyword evidence="6 9" id="KW-0067">ATP-binding</keyword>
<evidence type="ECO:0000259" key="12">
    <source>
        <dbReference type="PROSITE" id="PS50011"/>
    </source>
</evidence>
<dbReference type="GO" id="GO:0004674">
    <property type="term" value="F:protein serine/threonine kinase activity"/>
    <property type="evidence" value="ECO:0007669"/>
    <property type="project" value="UniProtKB-KW"/>
</dbReference>
<comment type="similarity">
    <text evidence="10">Belongs to the protein kinase superfamily.</text>
</comment>
<evidence type="ECO:0000313" key="14">
    <source>
        <dbReference type="Proteomes" id="UP001374579"/>
    </source>
</evidence>
<evidence type="ECO:0000256" key="6">
    <source>
        <dbReference type="ARBA" id="ARBA00022840"/>
    </source>
</evidence>
<evidence type="ECO:0000256" key="9">
    <source>
        <dbReference type="PROSITE-ProRule" id="PRU10141"/>
    </source>
</evidence>
<evidence type="ECO:0000256" key="1">
    <source>
        <dbReference type="ARBA" id="ARBA00012513"/>
    </source>
</evidence>
<feature type="compositionally biased region" description="Low complexity" evidence="11">
    <location>
        <begin position="431"/>
        <end position="447"/>
    </location>
</feature>
<dbReference type="InterPro" id="IPR011009">
    <property type="entry name" value="Kinase-like_dom_sf"/>
</dbReference>
<comment type="catalytic activity">
    <reaction evidence="7">
        <text>L-threonyl-[protein] + ATP = O-phospho-L-threonyl-[protein] + ADP + H(+)</text>
        <dbReference type="Rhea" id="RHEA:46608"/>
        <dbReference type="Rhea" id="RHEA-COMP:11060"/>
        <dbReference type="Rhea" id="RHEA-COMP:11605"/>
        <dbReference type="ChEBI" id="CHEBI:15378"/>
        <dbReference type="ChEBI" id="CHEBI:30013"/>
        <dbReference type="ChEBI" id="CHEBI:30616"/>
        <dbReference type="ChEBI" id="CHEBI:61977"/>
        <dbReference type="ChEBI" id="CHEBI:456216"/>
        <dbReference type="EC" id="2.7.11.1"/>
    </reaction>
</comment>
<dbReference type="Proteomes" id="UP001374579">
    <property type="component" value="Unassembled WGS sequence"/>
</dbReference>
<protein>
    <recommendedName>
        <fullName evidence="1">non-specific serine/threonine protein kinase</fullName>
        <ecNumber evidence="1">2.7.11.1</ecNumber>
    </recommendedName>
</protein>
<dbReference type="Gene3D" id="1.10.510.10">
    <property type="entry name" value="Transferase(Phosphotransferase) domain 1"/>
    <property type="match status" value="1"/>
</dbReference>
<comment type="caution">
    <text evidence="13">The sequence shown here is derived from an EMBL/GenBank/DDBJ whole genome shotgun (WGS) entry which is preliminary data.</text>
</comment>